<keyword evidence="2" id="KW-1003">Cell membrane</keyword>
<evidence type="ECO:0000256" key="7">
    <source>
        <dbReference type="ARBA" id="ARBA00023136"/>
    </source>
</evidence>
<evidence type="ECO:0000256" key="4">
    <source>
        <dbReference type="ARBA" id="ARBA00022741"/>
    </source>
</evidence>
<keyword evidence="3 9" id="KW-0812">Transmembrane</keyword>
<dbReference type="InterPro" id="IPR005702">
    <property type="entry name" value="Wzc-like_C"/>
</dbReference>
<evidence type="ECO:0000256" key="5">
    <source>
        <dbReference type="ARBA" id="ARBA00022840"/>
    </source>
</evidence>
<organism evidence="11 12">
    <name type="scientific">Uliginosibacterium aquaticum</name>
    <dbReference type="NCBI Taxonomy" id="2731212"/>
    <lineage>
        <taxon>Bacteria</taxon>
        <taxon>Pseudomonadati</taxon>
        <taxon>Pseudomonadota</taxon>
        <taxon>Betaproteobacteria</taxon>
        <taxon>Rhodocyclales</taxon>
        <taxon>Zoogloeaceae</taxon>
        <taxon>Uliginosibacterium</taxon>
    </lineage>
</organism>
<feature type="coiled-coil region" evidence="8">
    <location>
        <begin position="329"/>
        <end position="395"/>
    </location>
</feature>
<keyword evidence="4" id="KW-0547">Nucleotide-binding</keyword>
<dbReference type="Gene3D" id="3.40.50.300">
    <property type="entry name" value="P-loop containing nucleotide triphosphate hydrolases"/>
    <property type="match status" value="1"/>
</dbReference>
<dbReference type="Pfam" id="PF02706">
    <property type="entry name" value="Wzz"/>
    <property type="match status" value="1"/>
</dbReference>
<keyword evidence="8" id="KW-0175">Coiled coil</keyword>
<dbReference type="PANTHER" id="PTHR32309">
    <property type="entry name" value="TYROSINE-PROTEIN KINASE"/>
    <property type="match status" value="1"/>
</dbReference>
<comment type="caution">
    <text evidence="11">The sequence shown here is derived from an EMBL/GenBank/DDBJ whole genome shotgun (WGS) entry which is preliminary data.</text>
</comment>
<evidence type="ECO:0000259" key="10">
    <source>
        <dbReference type="Pfam" id="PF02706"/>
    </source>
</evidence>
<evidence type="ECO:0000256" key="1">
    <source>
        <dbReference type="ARBA" id="ARBA00004651"/>
    </source>
</evidence>
<evidence type="ECO:0000256" key="9">
    <source>
        <dbReference type="SAM" id="Phobius"/>
    </source>
</evidence>
<keyword evidence="5" id="KW-0067">ATP-binding</keyword>
<dbReference type="EMBL" id="JABCSC020000003">
    <property type="protein sequence ID" value="NSL55926.1"/>
    <property type="molecule type" value="Genomic_DNA"/>
</dbReference>
<protein>
    <recommendedName>
        <fullName evidence="10">Polysaccharide chain length determinant N-terminal domain-containing protein</fullName>
    </recommendedName>
</protein>
<reference evidence="11 12" key="1">
    <citation type="submission" date="2020-06" db="EMBL/GenBank/DDBJ databases">
        <title>Draft genome of Uliginosibacterium sp. IMCC34675.</title>
        <authorList>
            <person name="Song J."/>
        </authorList>
    </citation>
    <scope>NUCLEOTIDE SEQUENCE [LARGE SCALE GENOMIC DNA]</scope>
    <source>
        <strain evidence="11 12">IMCC34675</strain>
    </source>
</reference>
<accession>A0ABX2IGT7</accession>
<feature type="domain" description="Polysaccharide chain length determinant N-terminal" evidence="10">
    <location>
        <begin position="24"/>
        <end position="110"/>
    </location>
</feature>
<sequence length="723" mass="78454">MPAFEPRYLRFEHSPRALPGRPELLDYWHSIRSRKWQVLAAGALLAVLAGLASLLMTPLHEAEALLLIGDNPGQLLALDDLSEVQGGRSHFVTQAEYLGSRSLGLRVVDSLKLWDEAEFDPRRARPGLRARLLGLIGKTPEAIEWTPELLAEATWQHYASRLQVAPVGKSQLLAIRFYAADPALAARVANGVVDNYLGALLETRILNAEQAGEVLSQHEAQQLQSLKSSERALQAFRERRGLVDLGGNGQALVAQRITDLGIQLASARSRRISAESAWEQARTAAPDERARLPGVLGNADVQSARGVSDLARQNLARLQERYGSEHPRLREAAAELASAEERLNNLISVALAGLEADAQRARASERMLQAELDSARAVVQRLNRDEAALAALERQVASDRSHHARFSVRNKEVSAQHDLRGDPARLIQSASPQLRPVSPNRPRLILAAGVLGLLLAALFAILRDRLALGVFSASEAERRFAHPVLAELPWVSLPWVRSLATVQVDAPLSRLAESIRSLRSSILLADLDLSCRRTLITSSVAGEGKSTISANLALAMAQTGPCLLIDADLRRAGLTEQLGVQRELPGLGNHLQLGVAVERCIHRLIGSDLDVMPAGLPLTEPLEALQSPRMVELLAQLSTRYANIIIDSPPLAPVSDALALAPLCTRCLLVVRARDTVHPLSARSLRRLRRARGRILGLVFNNVTSPPGPTASGLAMQPAISEA</sequence>
<evidence type="ECO:0000256" key="8">
    <source>
        <dbReference type="SAM" id="Coils"/>
    </source>
</evidence>
<proteinExistence type="predicted"/>
<evidence type="ECO:0000313" key="12">
    <source>
        <dbReference type="Proteomes" id="UP000778523"/>
    </source>
</evidence>
<dbReference type="Proteomes" id="UP000778523">
    <property type="component" value="Unassembled WGS sequence"/>
</dbReference>
<evidence type="ECO:0000256" key="6">
    <source>
        <dbReference type="ARBA" id="ARBA00022989"/>
    </source>
</evidence>
<dbReference type="RefSeq" id="WP_170022300.1">
    <property type="nucleotide sequence ID" value="NZ_JABCSC020000003.1"/>
</dbReference>
<dbReference type="CDD" id="cd05387">
    <property type="entry name" value="BY-kinase"/>
    <property type="match status" value="1"/>
</dbReference>
<comment type="subcellular location">
    <subcellularLocation>
        <location evidence="1">Cell membrane</location>
        <topology evidence="1">Multi-pass membrane protein</topology>
    </subcellularLocation>
</comment>
<keyword evidence="6 9" id="KW-1133">Transmembrane helix</keyword>
<gene>
    <name evidence="11" type="ORF">HJ583_012875</name>
</gene>
<dbReference type="PANTHER" id="PTHR32309:SF13">
    <property type="entry name" value="FERRIC ENTEROBACTIN TRANSPORT PROTEIN FEPE"/>
    <property type="match status" value="1"/>
</dbReference>
<feature type="transmembrane region" description="Helical" evidence="9">
    <location>
        <begin position="38"/>
        <end position="56"/>
    </location>
</feature>
<dbReference type="SUPFAM" id="SSF52540">
    <property type="entry name" value="P-loop containing nucleoside triphosphate hydrolases"/>
    <property type="match status" value="1"/>
</dbReference>
<dbReference type="InterPro" id="IPR050445">
    <property type="entry name" value="Bact_polysacc_biosynth/exp"/>
</dbReference>
<evidence type="ECO:0000256" key="3">
    <source>
        <dbReference type="ARBA" id="ARBA00022692"/>
    </source>
</evidence>
<evidence type="ECO:0000256" key="2">
    <source>
        <dbReference type="ARBA" id="ARBA00022475"/>
    </source>
</evidence>
<keyword evidence="7 9" id="KW-0472">Membrane</keyword>
<dbReference type="InterPro" id="IPR003856">
    <property type="entry name" value="LPS_length_determ_N"/>
</dbReference>
<evidence type="ECO:0000313" key="11">
    <source>
        <dbReference type="EMBL" id="NSL55926.1"/>
    </source>
</evidence>
<dbReference type="InterPro" id="IPR027417">
    <property type="entry name" value="P-loop_NTPase"/>
</dbReference>
<name>A0ABX2IGT7_9RHOO</name>
<keyword evidence="12" id="KW-1185">Reference proteome</keyword>